<dbReference type="InterPro" id="IPR027417">
    <property type="entry name" value="P-loop_NTPase"/>
</dbReference>
<feature type="non-terminal residue" evidence="4">
    <location>
        <position position="279"/>
    </location>
</feature>
<dbReference type="Proteomes" id="UP000681720">
    <property type="component" value="Unassembled WGS sequence"/>
</dbReference>
<sequence length="279" mass="31916">MPHEFAYITGVTGTLRTLVKTETDILKYVYNVQKNTFMPSVFGKSNRTYNPSNDVQVMSESEYFMRIRGEIDGVCKADRAILVFFESEEKLMKFYESPELVSKKHDVQIITETVSVKDRELYIKRAAMIGRITLLTRTFGRGTDFICRNQQLLLNGGMHVLQTFFSEELSEEYQIIGRGARQGDYGSYRMILLDKDLEWVLGSTWKEELPNIAGTILYKTLNKARHALYKSKCAAKELGIEQCKLEHKAAKEFMTALSEGNIKAVKKFLLKQNRGASSV</sequence>
<proteinExistence type="predicted"/>
<dbReference type="GO" id="GO:0005524">
    <property type="term" value="F:ATP binding"/>
    <property type="evidence" value="ECO:0007669"/>
    <property type="project" value="InterPro"/>
</dbReference>
<comment type="caution">
    <text evidence="4">The sequence shown here is derived from an EMBL/GenBank/DDBJ whole genome shotgun (WGS) entry which is preliminary data.</text>
</comment>
<dbReference type="PANTHER" id="PTHR30612:SF0">
    <property type="entry name" value="CHLOROPLAST PROTEIN-TRANSPORTING ATPASE"/>
    <property type="match status" value="1"/>
</dbReference>
<keyword evidence="2" id="KW-0811">Translocation</keyword>
<dbReference type="SUPFAM" id="SSF52540">
    <property type="entry name" value="P-loop containing nucleoside triphosphate hydrolases"/>
    <property type="match status" value="1"/>
</dbReference>
<keyword evidence="1" id="KW-0813">Transport</keyword>
<feature type="non-terminal residue" evidence="4">
    <location>
        <position position="1"/>
    </location>
</feature>
<dbReference type="PANTHER" id="PTHR30612">
    <property type="entry name" value="SECA INNER MEMBRANE COMPONENT OF SEC PROTEIN SECRETION SYSTEM"/>
    <property type="match status" value="1"/>
</dbReference>
<dbReference type="InterPro" id="IPR000185">
    <property type="entry name" value="SecA"/>
</dbReference>
<evidence type="ECO:0000313" key="5">
    <source>
        <dbReference type="Proteomes" id="UP000681720"/>
    </source>
</evidence>
<dbReference type="GO" id="GO:0006605">
    <property type="term" value="P:protein targeting"/>
    <property type="evidence" value="ECO:0007669"/>
    <property type="project" value="InterPro"/>
</dbReference>
<accession>A0A8S3I3P3</accession>
<evidence type="ECO:0000256" key="1">
    <source>
        <dbReference type="ARBA" id="ARBA00022927"/>
    </source>
</evidence>
<dbReference type="PROSITE" id="PS51196">
    <property type="entry name" value="SECA_MOTOR_DEAD"/>
    <property type="match status" value="1"/>
</dbReference>
<dbReference type="Gene3D" id="3.40.50.300">
    <property type="entry name" value="P-loop containing nucleotide triphosphate hydrolases"/>
    <property type="match status" value="1"/>
</dbReference>
<keyword evidence="1" id="KW-0653">Protein transport</keyword>
<evidence type="ECO:0000313" key="4">
    <source>
        <dbReference type="EMBL" id="CAF5191899.1"/>
    </source>
</evidence>
<protein>
    <recommendedName>
        <fullName evidence="3">SecA family profile domain-containing protein</fullName>
    </recommendedName>
</protein>
<dbReference type="AlphaFoldDB" id="A0A8S3I3P3"/>
<organism evidence="4 5">
    <name type="scientific">Rotaria magnacalcarata</name>
    <dbReference type="NCBI Taxonomy" id="392030"/>
    <lineage>
        <taxon>Eukaryota</taxon>
        <taxon>Metazoa</taxon>
        <taxon>Spiralia</taxon>
        <taxon>Gnathifera</taxon>
        <taxon>Rotifera</taxon>
        <taxon>Eurotatoria</taxon>
        <taxon>Bdelloidea</taxon>
        <taxon>Philodinida</taxon>
        <taxon>Philodinidae</taxon>
        <taxon>Rotaria</taxon>
    </lineage>
</organism>
<name>A0A8S3I3P3_9BILA</name>
<evidence type="ECO:0000259" key="3">
    <source>
        <dbReference type="PROSITE" id="PS51196"/>
    </source>
</evidence>
<feature type="domain" description="SecA family profile" evidence="3">
    <location>
        <begin position="1"/>
        <end position="222"/>
    </location>
</feature>
<dbReference type="InterPro" id="IPR014018">
    <property type="entry name" value="SecA_motor_DEAD"/>
</dbReference>
<evidence type="ECO:0000256" key="2">
    <source>
        <dbReference type="ARBA" id="ARBA00023010"/>
    </source>
</evidence>
<dbReference type="EMBL" id="CAJOBJ010338285">
    <property type="protein sequence ID" value="CAF5191899.1"/>
    <property type="molecule type" value="Genomic_DNA"/>
</dbReference>
<gene>
    <name evidence="4" type="ORF">GIL414_LOCUS73280</name>
</gene>
<reference evidence="4" key="1">
    <citation type="submission" date="2021-02" db="EMBL/GenBank/DDBJ databases">
        <authorList>
            <person name="Nowell W R."/>
        </authorList>
    </citation>
    <scope>NUCLEOTIDE SEQUENCE</scope>
</reference>
<dbReference type="GO" id="GO:0006886">
    <property type="term" value="P:intracellular protein transport"/>
    <property type="evidence" value="ECO:0007669"/>
    <property type="project" value="InterPro"/>
</dbReference>